<protein>
    <submittedName>
        <fullName evidence="2">Uncharacterized membrane protein YhfC</fullName>
    </submittedName>
</protein>
<organism evidence="2 3">
    <name type="scientific">Ruminococcus flavefaciens</name>
    <dbReference type="NCBI Taxonomy" id="1265"/>
    <lineage>
        <taxon>Bacteria</taxon>
        <taxon>Bacillati</taxon>
        <taxon>Bacillota</taxon>
        <taxon>Clostridia</taxon>
        <taxon>Eubacteriales</taxon>
        <taxon>Oscillospiraceae</taxon>
        <taxon>Ruminococcus</taxon>
    </lineage>
</organism>
<evidence type="ECO:0000313" key="2">
    <source>
        <dbReference type="EMBL" id="SHM72909.1"/>
    </source>
</evidence>
<accession>A0A1M7L530</accession>
<gene>
    <name evidence="2" type="ORF">SAMN04487860_11171</name>
</gene>
<name>A0A1M7L530_RUMFL</name>
<dbReference type="AlphaFoldDB" id="A0A1M7L530"/>
<dbReference type="InterPro" id="IPR011397">
    <property type="entry name" value="YhfC"/>
</dbReference>
<dbReference type="EMBL" id="FRCT01000011">
    <property type="protein sequence ID" value="SHM72909.1"/>
    <property type="molecule type" value="Genomic_DNA"/>
</dbReference>
<keyword evidence="1" id="KW-0812">Transmembrane</keyword>
<keyword evidence="1" id="KW-1133">Transmembrane helix</keyword>
<dbReference type="Proteomes" id="UP000184394">
    <property type="component" value="Unassembled WGS sequence"/>
</dbReference>
<evidence type="ECO:0000256" key="1">
    <source>
        <dbReference type="SAM" id="Phobius"/>
    </source>
</evidence>
<feature type="transmembrane region" description="Helical" evidence="1">
    <location>
        <begin position="43"/>
        <end position="65"/>
    </location>
</feature>
<proteinExistence type="predicted"/>
<keyword evidence="1" id="KW-0472">Membrane</keyword>
<feature type="transmembrane region" description="Helical" evidence="1">
    <location>
        <begin position="6"/>
        <end position="31"/>
    </location>
</feature>
<feature type="transmembrane region" description="Helical" evidence="1">
    <location>
        <begin position="204"/>
        <end position="221"/>
    </location>
</feature>
<feature type="transmembrane region" description="Helical" evidence="1">
    <location>
        <begin position="227"/>
        <end position="247"/>
    </location>
</feature>
<sequence length="273" mass="30307">MNDIVFSGSTLIGYCITALIYLALPVAAFFIMRRYNSAKLLPITAGIITYFLSTRLADGMAYIMLPAASFAQKAAISTEIVCITEEFGRWLAIKYPLLNVRTSGAAVCYGIGHAGLECWIRGFDTFNIIGYGQKLNSEGVEPFTAGKTPQAAEAVIKQLNAFADNDIFCSILDWLNILTNFGFHICLSVMIFKKLNDNNFKKRWLLRAILLHYLLNGSVWLTSFSGIAVLSKLTGIIVGAGIIVYVYRTIDGRSVIDDIIYPSPEKQEEYYET</sequence>
<dbReference type="RefSeq" id="WP_072951657.1">
    <property type="nucleotide sequence ID" value="NZ_FRCT01000011.1"/>
</dbReference>
<reference evidence="2 3" key="1">
    <citation type="submission" date="2016-11" db="EMBL/GenBank/DDBJ databases">
        <authorList>
            <person name="Jaros S."/>
            <person name="Januszkiewicz K."/>
            <person name="Wedrychowicz H."/>
        </authorList>
    </citation>
    <scope>NUCLEOTIDE SEQUENCE [LARGE SCALE GENOMIC DNA]</scope>
    <source>
        <strain evidence="2 3">Y1</strain>
    </source>
</reference>
<evidence type="ECO:0000313" key="3">
    <source>
        <dbReference type="Proteomes" id="UP000184394"/>
    </source>
</evidence>
<dbReference type="Pfam" id="PF10086">
    <property type="entry name" value="YhfC"/>
    <property type="match status" value="1"/>
</dbReference>
<feature type="transmembrane region" description="Helical" evidence="1">
    <location>
        <begin position="174"/>
        <end position="192"/>
    </location>
</feature>
<dbReference type="OrthoDB" id="9807167at2"/>